<evidence type="ECO:0000256" key="1">
    <source>
        <dbReference type="SAM" id="SignalP"/>
    </source>
</evidence>
<proteinExistence type="predicted"/>
<dbReference type="RefSeq" id="WP_160763872.1">
    <property type="nucleotide sequence ID" value="NZ_WUPT01000001.1"/>
</dbReference>
<organism evidence="2 3">
    <name type="scientific">Kangsaoukella pontilimi</name>
    <dbReference type="NCBI Taxonomy" id="2691042"/>
    <lineage>
        <taxon>Bacteria</taxon>
        <taxon>Pseudomonadati</taxon>
        <taxon>Pseudomonadota</taxon>
        <taxon>Alphaproteobacteria</taxon>
        <taxon>Rhodobacterales</taxon>
        <taxon>Paracoccaceae</taxon>
        <taxon>Kangsaoukella</taxon>
    </lineage>
</organism>
<evidence type="ECO:0000313" key="3">
    <source>
        <dbReference type="Proteomes" id="UP000480350"/>
    </source>
</evidence>
<gene>
    <name evidence="2" type="ORF">GQ651_09285</name>
</gene>
<feature type="signal peptide" evidence="1">
    <location>
        <begin position="1"/>
        <end position="21"/>
    </location>
</feature>
<accession>A0A7C9MJU2</accession>
<reference evidence="2 3" key="1">
    <citation type="submission" date="2019-12" db="EMBL/GenBank/DDBJ databases">
        <authorList>
            <person name="Lee S.D."/>
        </authorList>
    </citation>
    <scope>NUCLEOTIDE SEQUENCE [LARGE SCALE GENOMIC DNA]</scope>
    <source>
        <strain evidence="2 3">GH1-50</strain>
    </source>
</reference>
<feature type="chain" id="PRO_5028849036" evidence="1">
    <location>
        <begin position="22"/>
        <end position="196"/>
    </location>
</feature>
<dbReference type="AlphaFoldDB" id="A0A7C9MJU2"/>
<name>A0A7C9MJU2_9RHOB</name>
<reference evidence="2 3" key="2">
    <citation type="submission" date="2020-03" db="EMBL/GenBank/DDBJ databases">
        <title>Kangsaoukella pontilimi gen. nov., sp. nov., a new member of the family Rhodobacteraceae isolated from a tidal mudflat.</title>
        <authorList>
            <person name="Kim I.S."/>
        </authorList>
    </citation>
    <scope>NUCLEOTIDE SEQUENCE [LARGE SCALE GENOMIC DNA]</scope>
    <source>
        <strain evidence="2 3">GH1-50</strain>
    </source>
</reference>
<keyword evidence="1" id="KW-0732">Signal</keyword>
<evidence type="ECO:0000313" key="2">
    <source>
        <dbReference type="EMBL" id="MXQ08035.1"/>
    </source>
</evidence>
<dbReference type="EMBL" id="WUPT01000001">
    <property type="protein sequence ID" value="MXQ08035.1"/>
    <property type="molecule type" value="Genomic_DNA"/>
</dbReference>
<dbReference type="Proteomes" id="UP000480350">
    <property type="component" value="Unassembled WGS sequence"/>
</dbReference>
<protein>
    <submittedName>
        <fullName evidence="2">Uncharacterized protein</fullName>
    </submittedName>
</protein>
<keyword evidence="3" id="KW-1185">Reference proteome</keyword>
<comment type="caution">
    <text evidence="2">The sequence shown here is derived from an EMBL/GenBank/DDBJ whole genome shotgun (WGS) entry which is preliminary data.</text>
</comment>
<sequence length="196" mass="22386">MIRRDLILSASLLLSPTLAVAEDIEGSMRCEVKSNEIIAVEDGRPVRYTGITDKFEVGDTLIFSYILEENELASDRFFPMLELELRDEARNDDEVTWNGPVTKNIFSDRGIALDENARGASISGYMIFDENRIDLESPIWGELKLNRYYKSDWQGIGVRTVFFGAVYQAQVFTLDCRHTRDRIDDILSAEPFSLED</sequence>